<protein>
    <submittedName>
        <fullName evidence="2">Uncharacterized protein</fullName>
    </submittedName>
</protein>
<dbReference type="Proteomes" id="UP000799439">
    <property type="component" value="Unassembled WGS sequence"/>
</dbReference>
<organism evidence="2 3">
    <name type="scientific">Myriangium duriaei CBS 260.36</name>
    <dbReference type="NCBI Taxonomy" id="1168546"/>
    <lineage>
        <taxon>Eukaryota</taxon>
        <taxon>Fungi</taxon>
        <taxon>Dikarya</taxon>
        <taxon>Ascomycota</taxon>
        <taxon>Pezizomycotina</taxon>
        <taxon>Dothideomycetes</taxon>
        <taxon>Dothideomycetidae</taxon>
        <taxon>Myriangiales</taxon>
        <taxon>Myriangiaceae</taxon>
        <taxon>Myriangium</taxon>
    </lineage>
</organism>
<evidence type="ECO:0000256" key="1">
    <source>
        <dbReference type="SAM" id="MobiDB-lite"/>
    </source>
</evidence>
<gene>
    <name evidence="2" type="ORF">K461DRAFT_27225</name>
</gene>
<proteinExistence type="predicted"/>
<sequence>MQGSKTWRRAAAQARSRCPGRDNRKRRGCRNCVKRQGSTIQSVTVELRVEAADFCGCGSKTSFVVLAVTQIRQINFCGAAVGRNIDRHYSCG</sequence>
<dbReference type="AlphaFoldDB" id="A0A9P4MM14"/>
<comment type="caution">
    <text evidence="2">The sequence shown here is derived from an EMBL/GenBank/DDBJ whole genome shotgun (WGS) entry which is preliminary data.</text>
</comment>
<evidence type="ECO:0000313" key="2">
    <source>
        <dbReference type="EMBL" id="KAF2157932.1"/>
    </source>
</evidence>
<keyword evidence="3" id="KW-1185">Reference proteome</keyword>
<accession>A0A9P4MM14</accession>
<feature type="region of interest" description="Disordered" evidence="1">
    <location>
        <begin position="1"/>
        <end position="27"/>
    </location>
</feature>
<dbReference type="EMBL" id="ML996081">
    <property type="protein sequence ID" value="KAF2157932.1"/>
    <property type="molecule type" value="Genomic_DNA"/>
</dbReference>
<name>A0A9P4MM14_9PEZI</name>
<evidence type="ECO:0000313" key="3">
    <source>
        <dbReference type="Proteomes" id="UP000799439"/>
    </source>
</evidence>
<reference evidence="2" key="1">
    <citation type="journal article" date="2020" name="Stud. Mycol.">
        <title>101 Dothideomycetes genomes: a test case for predicting lifestyles and emergence of pathogens.</title>
        <authorList>
            <person name="Haridas S."/>
            <person name="Albert R."/>
            <person name="Binder M."/>
            <person name="Bloem J."/>
            <person name="Labutti K."/>
            <person name="Salamov A."/>
            <person name="Andreopoulos B."/>
            <person name="Baker S."/>
            <person name="Barry K."/>
            <person name="Bills G."/>
            <person name="Bluhm B."/>
            <person name="Cannon C."/>
            <person name="Castanera R."/>
            <person name="Culley D."/>
            <person name="Daum C."/>
            <person name="Ezra D."/>
            <person name="Gonzalez J."/>
            <person name="Henrissat B."/>
            <person name="Kuo A."/>
            <person name="Liang C."/>
            <person name="Lipzen A."/>
            <person name="Lutzoni F."/>
            <person name="Magnuson J."/>
            <person name="Mondo S."/>
            <person name="Nolan M."/>
            <person name="Ohm R."/>
            <person name="Pangilinan J."/>
            <person name="Park H.-J."/>
            <person name="Ramirez L."/>
            <person name="Alfaro M."/>
            <person name="Sun H."/>
            <person name="Tritt A."/>
            <person name="Yoshinaga Y."/>
            <person name="Zwiers L.-H."/>
            <person name="Turgeon B."/>
            <person name="Goodwin S."/>
            <person name="Spatafora J."/>
            <person name="Crous P."/>
            <person name="Grigoriev I."/>
        </authorList>
    </citation>
    <scope>NUCLEOTIDE SEQUENCE</scope>
    <source>
        <strain evidence="2">CBS 260.36</strain>
    </source>
</reference>